<dbReference type="InterPro" id="IPR052018">
    <property type="entry name" value="PHP_domain"/>
</dbReference>
<dbReference type="PANTHER" id="PTHR42924">
    <property type="entry name" value="EXONUCLEASE"/>
    <property type="match status" value="1"/>
</dbReference>
<accession>A0A1B2I5S5</accession>
<dbReference type="Proteomes" id="UP000093044">
    <property type="component" value="Chromosome"/>
</dbReference>
<dbReference type="OrthoDB" id="9794455at2"/>
<dbReference type="SUPFAM" id="SSF89550">
    <property type="entry name" value="PHP domain-like"/>
    <property type="match status" value="1"/>
</dbReference>
<name>A0A1B2I5S5_9BACT</name>
<dbReference type="Gene3D" id="3.20.20.140">
    <property type="entry name" value="Metal-dependent hydrolases"/>
    <property type="match status" value="1"/>
</dbReference>
<reference evidence="2" key="1">
    <citation type="submission" date="2016-08" db="EMBL/GenBank/DDBJ databases">
        <title>Complete genome of Cloacibacillus porcorum.</title>
        <authorList>
            <person name="Looft T."/>
            <person name="Bayles D.O."/>
            <person name="Alt D.P."/>
        </authorList>
    </citation>
    <scope>NUCLEOTIDE SEQUENCE [LARGE SCALE GENOMIC DNA]</scope>
    <source>
        <strain evidence="2">CL-84</strain>
    </source>
</reference>
<dbReference type="GO" id="GO:0004534">
    <property type="term" value="F:5'-3' RNA exonuclease activity"/>
    <property type="evidence" value="ECO:0007669"/>
    <property type="project" value="TreeGrafter"/>
</dbReference>
<dbReference type="PANTHER" id="PTHR42924:SF3">
    <property type="entry name" value="POLYMERASE_HISTIDINOL PHOSPHATASE N-TERMINAL DOMAIN-CONTAINING PROTEIN"/>
    <property type="match status" value="1"/>
</dbReference>
<dbReference type="RefSeq" id="WP_066745412.1">
    <property type="nucleotide sequence ID" value="NZ_CP016757.1"/>
</dbReference>
<gene>
    <name evidence="2" type="ORF">BED41_09775</name>
</gene>
<dbReference type="KEGG" id="cpor:BED41_09775"/>
<keyword evidence="3" id="KW-1185">Reference proteome</keyword>
<dbReference type="InterPro" id="IPR003141">
    <property type="entry name" value="Pol/His_phosphatase_N"/>
</dbReference>
<dbReference type="STRING" id="1197717.BED41_09775"/>
<organism evidence="2 3">
    <name type="scientific">Cloacibacillus porcorum</name>
    <dbReference type="NCBI Taxonomy" id="1197717"/>
    <lineage>
        <taxon>Bacteria</taxon>
        <taxon>Thermotogati</taxon>
        <taxon>Synergistota</taxon>
        <taxon>Synergistia</taxon>
        <taxon>Synergistales</taxon>
        <taxon>Synergistaceae</taxon>
        <taxon>Cloacibacillus</taxon>
    </lineage>
</organism>
<dbReference type="GO" id="GO:0035312">
    <property type="term" value="F:5'-3' DNA exonuclease activity"/>
    <property type="evidence" value="ECO:0007669"/>
    <property type="project" value="TreeGrafter"/>
</dbReference>
<evidence type="ECO:0000259" key="1">
    <source>
        <dbReference type="SMART" id="SM00481"/>
    </source>
</evidence>
<evidence type="ECO:0000313" key="3">
    <source>
        <dbReference type="Proteomes" id="UP000093044"/>
    </source>
</evidence>
<sequence>MDIRGFSEKGAWYKGNLHSHTTNSDGMLTPGESAALFKSRGYSFLCITDHDRYSDYSGELGDENFLILPGYEASAVLYSGITLRRRIKVHHVNAILGTSEMQRRAVCGRPEHLEFLPQRVFFGSWNGAAVLQEMVGRMERCGFIAMYNHPVWSRVSEYEFTGTRGLFAMEIFNYNTVNESGTGFDTLHWDLMLREGRRILGAATDDNHNEGKFDDACGGWITVKSERLTHDEIITNILAGNYYSSSGPEIYDWGVKNGRAFVSCGAVSRVNFIAGGCVNDGASVLCGSPDETMEYAEYKLSGSESYLRAECIDRYGRTAWTNPIFLREQ</sequence>
<dbReference type="InterPro" id="IPR016195">
    <property type="entry name" value="Pol/histidinol_Pase-like"/>
</dbReference>
<dbReference type="AlphaFoldDB" id="A0A1B2I5S5"/>
<evidence type="ECO:0000313" key="2">
    <source>
        <dbReference type="EMBL" id="ANZ45331.1"/>
    </source>
</evidence>
<dbReference type="EMBL" id="CP016757">
    <property type="protein sequence ID" value="ANZ45331.1"/>
    <property type="molecule type" value="Genomic_DNA"/>
</dbReference>
<feature type="domain" description="Polymerase/histidinol phosphatase N-terminal" evidence="1">
    <location>
        <begin position="15"/>
        <end position="77"/>
    </location>
</feature>
<proteinExistence type="predicted"/>
<dbReference type="SMART" id="SM00481">
    <property type="entry name" value="POLIIIAc"/>
    <property type="match status" value="1"/>
</dbReference>
<protein>
    <submittedName>
        <fullName evidence="2">Histidinol-phosphatase</fullName>
    </submittedName>
</protein>
<dbReference type="GeneID" id="83058136"/>